<dbReference type="Pfam" id="PF00395">
    <property type="entry name" value="SLH"/>
    <property type="match status" value="3"/>
</dbReference>
<dbReference type="InterPro" id="IPR042229">
    <property type="entry name" value="Listeria/Bacterioides_rpt_sf"/>
</dbReference>
<dbReference type="NCBIfam" id="TIGR02543">
    <property type="entry name" value="List_Bact_rpt"/>
    <property type="match status" value="1"/>
</dbReference>
<dbReference type="RefSeq" id="WP_179237417.1">
    <property type="nucleotide sequence ID" value="NZ_JACBNQ010000004.1"/>
</dbReference>
<dbReference type="GO" id="GO:0030313">
    <property type="term" value="C:cell envelope"/>
    <property type="evidence" value="ECO:0007669"/>
    <property type="project" value="UniProtKB-SubCell"/>
</dbReference>
<evidence type="ECO:0000259" key="2">
    <source>
        <dbReference type="PROSITE" id="PS51272"/>
    </source>
</evidence>
<name>A0A974BIZ4_SEDHY</name>
<dbReference type="InterPro" id="IPR001119">
    <property type="entry name" value="SLH_dom"/>
</dbReference>
<sequence length="1357" mass="149932">MKIFTKNLCKASAWKKFLSGLLAVCIIVTGFPITASAAITHENDWMLYGKNDVLPTTQSILLNKLVRNGTFTARWDELIKALIRHQQNDSIQFNSWWNDYMDITIPRFGGQEHNYYIGESARDAFDLASAPVLSYVRDNVGSYSQRNNWLNNIDNFANFLPATTGPVLAQYENTSWRWSKLLSNSYVVYAGFTVQLFYDFKIEPLQEEFETPSFNVGDTLESLNSKGINVVEGVGTDSYVVTAENKNDFSNTVSKTYQYSKSTETSTELVSEYTEGWQKETTLSVGMNIPLVSKISIEPKVEQKTTFNYSLSKVSTSTEKEAVSQSVEDKIQVDLPAHTAIDIAVNTSDTTTEIPYTGVGRISYKTMILYGVIVAPETTGQSGLNPDEGHFRYGRITFGNDDHDAMGHLDVKIENGKSGFTTGADQVDNVDYAAFVANNAYLNPANILLSGQPKTPYKGNFYYTTKNTVLNPSKVVPIYAAKTFELSTDKITLYKGQSASANTVSVTAKNEYGVPYYGFNQRLDGKWKIIDESGNENSNYAEIQRDYNQNPVIVAKNATTGTAIFLQYQPDTDKFEKIDEHYVSQRILLDIKEHETANVQIGGEFTPLILNDGANTTNTASLDVKIKTEDSQSWIDVPSSKNIAWYTDDAFGINVSENGSINFSRAGTYQIYATVDGKESNRIALTVLPARALQSLSLTGSIGAMYQNGTPDSFDLSHLTIKGYDGYDNISFNSSDVDWYITNDSIASVHGNTLTATDAGNAHIYAKIGNIYSNYLLFEVKDEPVLSSISIEGNIPVMHYDDTLGNIYDLGVLNITASDQHGNSWTDLSGLAWKCDNSNVRINGTMIEINAPGEYMIYAKIGDVVSNTLKCIVEPHYFNGSIEVTGSLTAYADSSLIDLDNHDTLQAIAFDETGKEVSLSFTWEARELPVRGINITNNLLSFAKEGTFHIRARSGNTYSEWIEIHAIPAPVLNKLTITDNTRPSILLNDFSEDPIEMNLGMLTVSGVDQYNNSWIDLGGLEWKCDDSNVQINGRILKILKPGNYKIYARIGSVVSNKLSCILKEKTNTSGGGGSASPGGGSGGFISADIYTVKFDTNGGISIDSQTVTAGESAGKPAPPTKEGFTFIGWYIDRDLTKPYNFSSAVTENITLYANWKKNDTSDIEVLWQNPFTDISENDWFINDVKYVYVKGLFNGTGDTEFSPDSSITRAMLVTALWREAGNLKANKNTEFADVDENAYYHNAVGWAYENGIISGIGNNMFSPSGNMSREQMATILWRYAKHIGIDVSEGENTSILFFNDADNISEYALHAMQWAYGEGIVNGRPNGLLDPHGSATRAEVAAMLHRFLESLNQIKSM</sequence>
<evidence type="ECO:0000313" key="4">
    <source>
        <dbReference type="Proteomes" id="UP000611629"/>
    </source>
</evidence>
<organism evidence="3 4">
    <name type="scientific">Sedimentibacter hydroxybenzoicus DSM 7310</name>
    <dbReference type="NCBI Taxonomy" id="1123245"/>
    <lineage>
        <taxon>Bacteria</taxon>
        <taxon>Bacillati</taxon>
        <taxon>Bacillota</taxon>
        <taxon>Tissierellia</taxon>
        <taxon>Sedimentibacter</taxon>
    </lineage>
</organism>
<comment type="caution">
    <text evidence="3">The sequence shown here is derived from an EMBL/GenBank/DDBJ whole genome shotgun (WGS) entry which is preliminary data.</text>
</comment>
<feature type="domain" description="SLH" evidence="2">
    <location>
        <begin position="1167"/>
        <end position="1226"/>
    </location>
</feature>
<proteinExistence type="predicted"/>
<dbReference type="Gene3D" id="2.60.40.4270">
    <property type="entry name" value="Listeria-Bacteroides repeat domain"/>
    <property type="match status" value="1"/>
</dbReference>
<dbReference type="EMBL" id="JACBNQ010000004">
    <property type="protein sequence ID" value="NYB73721.1"/>
    <property type="molecule type" value="Genomic_DNA"/>
</dbReference>
<gene>
    <name evidence="3" type="ORF">HZF24_06150</name>
</gene>
<evidence type="ECO:0000313" key="3">
    <source>
        <dbReference type="EMBL" id="NYB73721.1"/>
    </source>
</evidence>
<reference evidence="3" key="1">
    <citation type="submission" date="2020-07" db="EMBL/GenBank/DDBJ databases">
        <title>Genomic analysis of a strain of Sedimentibacter Hydroxybenzoicus DSM7310.</title>
        <authorList>
            <person name="Ma S."/>
        </authorList>
    </citation>
    <scope>NUCLEOTIDE SEQUENCE</scope>
    <source>
        <strain evidence="3">DSM 7310</strain>
    </source>
</reference>
<dbReference type="Proteomes" id="UP000611629">
    <property type="component" value="Unassembled WGS sequence"/>
</dbReference>
<accession>A0A974BIZ4</accession>
<keyword evidence="4" id="KW-1185">Reference proteome</keyword>
<dbReference type="InterPro" id="IPR013378">
    <property type="entry name" value="InlB-like_B-rpt"/>
</dbReference>
<protein>
    <submittedName>
        <fullName evidence="3">S-layer homology domain-containing protein</fullName>
    </submittedName>
</protein>
<evidence type="ECO:0000256" key="1">
    <source>
        <dbReference type="ARBA" id="ARBA00004196"/>
    </source>
</evidence>
<dbReference type="PROSITE" id="PS51272">
    <property type="entry name" value="SLH"/>
    <property type="match status" value="3"/>
</dbReference>
<comment type="subcellular location">
    <subcellularLocation>
        <location evidence="1">Cell envelope</location>
    </subcellularLocation>
</comment>
<dbReference type="Pfam" id="PF09479">
    <property type="entry name" value="Flg_new"/>
    <property type="match status" value="1"/>
</dbReference>
<feature type="domain" description="SLH" evidence="2">
    <location>
        <begin position="1295"/>
        <end position="1357"/>
    </location>
</feature>
<feature type="domain" description="SLH" evidence="2">
    <location>
        <begin position="1227"/>
        <end position="1290"/>
    </location>
</feature>
<dbReference type="Gene3D" id="2.170.15.10">
    <property type="entry name" value="Proaerolysin, chain A, domain 3"/>
    <property type="match status" value="1"/>
</dbReference>